<accession>A0ABR5DL50</accession>
<name>A0ABR5DL50_9FLAO</name>
<sequence>MKINYLFLIFFITCFATTVSAQKYKTTEQVEVSGKYGETTFTSSKSFYANVSEAPNFRILSKILKNETLRNTLENEEMVTLFAVADEAFTKLPKKSRDSILGNTDLMKAMVTFLAVPGRFDSKSIMNAVKKNGGKARLNTVEGNFLTITEEAGELVLIDENGNKAKVIAPDYYHKNGFFHIIDGLIFPPSE</sequence>
<evidence type="ECO:0000313" key="3">
    <source>
        <dbReference type="EMBL" id="KJJ39498.1"/>
    </source>
</evidence>
<dbReference type="PROSITE" id="PS50213">
    <property type="entry name" value="FAS1"/>
    <property type="match status" value="1"/>
</dbReference>
<gene>
    <name evidence="3" type="ORF">MB09_04520</name>
</gene>
<protein>
    <recommendedName>
        <fullName evidence="2">FAS1 domain-containing protein</fullName>
    </recommendedName>
</protein>
<organism evidence="3 4">
    <name type="scientific">Aequorivita vladivostokensis</name>
    <dbReference type="NCBI Taxonomy" id="171194"/>
    <lineage>
        <taxon>Bacteria</taxon>
        <taxon>Pseudomonadati</taxon>
        <taxon>Bacteroidota</taxon>
        <taxon>Flavobacteriia</taxon>
        <taxon>Flavobacteriales</taxon>
        <taxon>Flavobacteriaceae</taxon>
        <taxon>Aequorivita</taxon>
    </lineage>
</organism>
<reference evidence="3 4" key="1">
    <citation type="submission" date="2014-10" db="EMBL/GenBank/DDBJ databases">
        <title>Genome sequencing of Vitellibacter vladivostokensis KMM 3516.</title>
        <authorList>
            <person name="Thevarajoo S."/>
            <person name="Selvaratnam C."/>
            <person name="Goh K.M."/>
            <person name="Chong C.S."/>
        </authorList>
    </citation>
    <scope>NUCLEOTIDE SEQUENCE [LARGE SCALE GENOMIC DNA]</scope>
    <source>
        <strain evidence="3 4">KMM 3516</strain>
    </source>
</reference>
<dbReference type="Gene3D" id="2.30.180.10">
    <property type="entry name" value="FAS1 domain"/>
    <property type="match status" value="1"/>
</dbReference>
<dbReference type="SMART" id="SM00554">
    <property type="entry name" value="FAS1"/>
    <property type="match status" value="1"/>
</dbReference>
<proteinExistence type="predicted"/>
<dbReference type="Pfam" id="PF02469">
    <property type="entry name" value="Fasciclin"/>
    <property type="match status" value="1"/>
</dbReference>
<keyword evidence="4" id="KW-1185">Reference proteome</keyword>
<evidence type="ECO:0000256" key="1">
    <source>
        <dbReference type="SAM" id="SignalP"/>
    </source>
</evidence>
<feature type="domain" description="FAS1" evidence="2">
    <location>
        <begin position="44"/>
        <end position="186"/>
    </location>
</feature>
<evidence type="ECO:0000259" key="2">
    <source>
        <dbReference type="PROSITE" id="PS50213"/>
    </source>
</evidence>
<dbReference type="InterPro" id="IPR036378">
    <property type="entry name" value="FAS1_dom_sf"/>
</dbReference>
<dbReference type="InterPro" id="IPR050904">
    <property type="entry name" value="Adhesion/Biosynth-related"/>
</dbReference>
<dbReference type="PANTHER" id="PTHR10900">
    <property type="entry name" value="PERIOSTIN-RELATED"/>
    <property type="match status" value="1"/>
</dbReference>
<dbReference type="InterPro" id="IPR000782">
    <property type="entry name" value="FAS1_domain"/>
</dbReference>
<keyword evidence="1" id="KW-0732">Signal</keyword>
<feature type="signal peptide" evidence="1">
    <location>
        <begin position="1"/>
        <end position="21"/>
    </location>
</feature>
<comment type="caution">
    <text evidence="3">The sequence shown here is derived from an EMBL/GenBank/DDBJ whole genome shotgun (WGS) entry which is preliminary data.</text>
</comment>
<dbReference type="Proteomes" id="UP000033497">
    <property type="component" value="Unassembled WGS sequence"/>
</dbReference>
<evidence type="ECO:0000313" key="4">
    <source>
        <dbReference type="Proteomes" id="UP000033497"/>
    </source>
</evidence>
<dbReference type="EMBL" id="JSVU01000002">
    <property type="protein sequence ID" value="KJJ39498.1"/>
    <property type="molecule type" value="Genomic_DNA"/>
</dbReference>
<feature type="chain" id="PRO_5045360197" description="FAS1 domain-containing protein" evidence="1">
    <location>
        <begin position="22"/>
        <end position="191"/>
    </location>
</feature>
<dbReference type="RefSeq" id="WP_045079673.1">
    <property type="nucleotide sequence ID" value="NZ_JSVU01000002.1"/>
</dbReference>
<dbReference type="SUPFAM" id="SSF82153">
    <property type="entry name" value="FAS1 domain"/>
    <property type="match status" value="1"/>
</dbReference>